<dbReference type="InterPro" id="IPR017871">
    <property type="entry name" value="ABC_transporter-like_CS"/>
</dbReference>
<feature type="domain" description="ABC transporter" evidence="5">
    <location>
        <begin position="4"/>
        <end position="239"/>
    </location>
</feature>
<dbReference type="InterPro" id="IPR027417">
    <property type="entry name" value="P-loop_NTPase"/>
</dbReference>
<evidence type="ECO:0000259" key="5">
    <source>
        <dbReference type="PROSITE" id="PS50893"/>
    </source>
</evidence>
<dbReference type="PROSITE" id="PS50893">
    <property type="entry name" value="ABC_TRANSPORTER_2"/>
    <property type="match status" value="1"/>
</dbReference>
<dbReference type="PROSITE" id="PS00211">
    <property type="entry name" value="ABC_TRANSPORTER_1"/>
    <property type="match status" value="1"/>
</dbReference>
<comment type="similarity">
    <text evidence="1">Belongs to the ABC transporter superfamily.</text>
</comment>
<dbReference type="PANTHER" id="PTHR42781">
    <property type="entry name" value="SPERMIDINE/PUTRESCINE IMPORT ATP-BINDING PROTEIN POTA"/>
    <property type="match status" value="1"/>
</dbReference>
<proteinExistence type="inferred from homology"/>
<comment type="caution">
    <text evidence="6">The sequence shown here is derived from an EMBL/GenBank/DDBJ whole genome shotgun (WGS) entry which is preliminary data.</text>
</comment>
<keyword evidence="3" id="KW-0547">Nucleotide-binding</keyword>
<evidence type="ECO:0000256" key="3">
    <source>
        <dbReference type="ARBA" id="ARBA00022741"/>
    </source>
</evidence>
<dbReference type="InterPro" id="IPR050093">
    <property type="entry name" value="ABC_SmlMolc_Importer"/>
</dbReference>
<dbReference type="InterPro" id="IPR003439">
    <property type="entry name" value="ABC_transporter-like_ATP-bd"/>
</dbReference>
<dbReference type="SMART" id="SM00382">
    <property type="entry name" value="AAA"/>
    <property type="match status" value="1"/>
</dbReference>
<dbReference type="InterPro" id="IPR003593">
    <property type="entry name" value="AAA+_ATPase"/>
</dbReference>
<keyword evidence="2" id="KW-0813">Transport</keyword>
<dbReference type="EMBL" id="VDMN01000002">
    <property type="protein sequence ID" value="TNM63455.1"/>
    <property type="molecule type" value="Genomic_DNA"/>
</dbReference>
<evidence type="ECO:0000256" key="2">
    <source>
        <dbReference type="ARBA" id="ARBA00022448"/>
    </source>
</evidence>
<dbReference type="Pfam" id="PF08402">
    <property type="entry name" value="TOBE_2"/>
    <property type="match status" value="1"/>
</dbReference>
<dbReference type="Gene3D" id="2.40.50.100">
    <property type="match status" value="1"/>
</dbReference>
<dbReference type="InterPro" id="IPR008995">
    <property type="entry name" value="Mo/tungstate-bd_C_term_dom"/>
</dbReference>
<dbReference type="GO" id="GO:0005524">
    <property type="term" value="F:ATP binding"/>
    <property type="evidence" value="ECO:0007669"/>
    <property type="project" value="UniProtKB-KW"/>
</dbReference>
<dbReference type="InterPro" id="IPR013611">
    <property type="entry name" value="Transp-assoc_OB_typ2"/>
</dbReference>
<keyword evidence="7" id="KW-1185">Reference proteome</keyword>
<evidence type="ECO:0000313" key="7">
    <source>
        <dbReference type="Proteomes" id="UP000311605"/>
    </source>
</evidence>
<dbReference type="OrthoDB" id="9802264at2"/>
<dbReference type="PANTHER" id="PTHR42781:SF4">
    <property type="entry name" value="SPERMIDINE_PUTRESCINE IMPORT ATP-BINDING PROTEIN POTA"/>
    <property type="match status" value="1"/>
</dbReference>
<sequence>MASYETGDVVLTAVEKCFGDSSVVKGIDLTIRKGEFFSLLGPSGCGKTTTLRMIAGLEEPTSGSISIRGERMNGVPINKRPTNLVFQKLALFPHLNVWDNVAFGLKLKRVPEAEIRTRVGEMLDMVRLSGFESRSIASLSGGQQQRVAIARAVVNKPAVLLLDEPLGALDLKLQTHLQEELRRIQRELAMTFVYVTHNQTEAMAMSDRIGVMNAGQLEQVGAAADLYLRPQTEFVAGFVGQTNLIGGKVTAIGETTISIEAFGLTFDAVRRSAVETGQAVTFSLRPEQIRIAQAGGAGIQLPLVDATFFGATATYRLQVPGGTIVAQTQGDLQMLAPGQTVSVSWPPEAVVLLTGGQS</sequence>
<dbReference type="Proteomes" id="UP000311605">
    <property type="component" value="Unassembled WGS sequence"/>
</dbReference>
<evidence type="ECO:0000256" key="1">
    <source>
        <dbReference type="ARBA" id="ARBA00005417"/>
    </source>
</evidence>
<protein>
    <submittedName>
        <fullName evidence="6">ABC transporter ATP-binding protein</fullName>
    </submittedName>
</protein>
<dbReference type="RefSeq" id="WP_139676366.1">
    <property type="nucleotide sequence ID" value="NZ_VDMN01000002.1"/>
</dbReference>
<keyword evidence="4 6" id="KW-0067">ATP-binding</keyword>
<evidence type="ECO:0000313" key="6">
    <source>
        <dbReference type="EMBL" id="TNM63455.1"/>
    </source>
</evidence>
<name>A0A5C4XIW1_9HYPH</name>
<dbReference type="SUPFAM" id="SSF52540">
    <property type="entry name" value="P-loop containing nucleoside triphosphate hydrolases"/>
    <property type="match status" value="1"/>
</dbReference>
<dbReference type="AlphaFoldDB" id="A0A5C4XIW1"/>
<evidence type="ECO:0000256" key="4">
    <source>
        <dbReference type="ARBA" id="ARBA00022840"/>
    </source>
</evidence>
<dbReference type="FunFam" id="3.40.50.300:FF:000425">
    <property type="entry name" value="Probable ABC transporter, ATP-binding subunit"/>
    <property type="match status" value="1"/>
</dbReference>
<organism evidence="6 7">
    <name type="scientific">Aliirhizobium smilacinae</name>
    <dbReference type="NCBI Taxonomy" id="1395944"/>
    <lineage>
        <taxon>Bacteria</taxon>
        <taxon>Pseudomonadati</taxon>
        <taxon>Pseudomonadota</taxon>
        <taxon>Alphaproteobacteria</taxon>
        <taxon>Hyphomicrobiales</taxon>
        <taxon>Rhizobiaceae</taxon>
        <taxon>Aliirhizobium</taxon>
    </lineage>
</organism>
<dbReference type="GO" id="GO:0016887">
    <property type="term" value="F:ATP hydrolysis activity"/>
    <property type="evidence" value="ECO:0007669"/>
    <property type="project" value="InterPro"/>
</dbReference>
<dbReference type="Pfam" id="PF00005">
    <property type="entry name" value="ABC_tran"/>
    <property type="match status" value="1"/>
</dbReference>
<gene>
    <name evidence="6" type="ORF">FHP24_11600</name>
</gene>
<reference evidence="6 7" key="1">
    <citation type="submission" date="2019-06" db="EMBL/GenBank/DDBJ databases">
        <title>The draft genome of Rhizobium smilacinae PTYR-5.</title>
        <authorList>
            <person name="Liu L."/>
            <person name="Li L."/>
            <person name="Zhang X."/>
        </authorList>
    </citation>
    <scope>NUCLEOTIDE SEQUENCE [LARGE SCALE GENOMIC DNA]</scope>
    <source>
        <strain evidence="6 7">PTYR-5</strain>
    </source>
</reference>
<dbReference type="GO" id="GO:0022857">
    <property type="term" value="F:transmembrane transporter activity"/>
    <property type="evidence" value="ECO:0007669"/>
    <property type="project" value="InterPro"/>
</dbReference>
<accession>A0A5C4XIW1</accession>
<dbReference type="GO" id="GO:0015697">
    <property type="term" value="P:quaternary ammonium group transport"/>
    <property type="evidence" value="ECO:0007669"/>
    <property type="project" value="UniProtKB-ARBA"/>
</dbReference>
<dbReference type="GO" id="GO:0043190">
    <property type="term" value="C:ATP-binding cassette (ABC) transporter complex"/>
    <property type="evidence" value="ECO:0007669"/>
    <property type="project" value="InterPro"/>
</dbReference>
<dbReference type="SUPFAM" id="SSF50331">
    <property type="entry name" value="MOP-like"/>
    <property type="match status" value="1"/>
</dbReference>
<dbReference type="Gene3D" id="3.40.50.300">
    <property type="entry name" value="P-loop containing nucleotide triphosphate hydrolases"/>
    <property type="match status" value="1"/>
</dbReference>